<feature type="domain" description="G-patch" evidence="5">
    <location>
        <begin position="198"/>
        <end position="246"/>
    </location>
</feature>
<feature type="compositionally biased region" description="Basic and acidic residues" evidence="4">
    <location>
        <begin position="359"/>
        <end position="369"/>
    </location>
</feature>
<evidence type="ECO:0000313" key="7">
    <source>
        <dbReference type="Proteomes" id="UP000603453"/>
    </source>
</evidence>
<dbReference type="OrthoDB" id="5577072at2759"/>
<keyword evidence="7" id="KW-1185">Reference proteome</keyword>
<comment type="caution">
    <text evidence="6">The sequence shown here is derived from an EMBL/GenBank/DDBJ whole genome shotgun (WGS) entry which is preliminary data.</text>
</comment>
<dbReference type="InterPro" id="IPR045166">
    <property type="entry name" value="Spp2-like"/>
</dbReference>
<dbReference type="PROSITE" id="PS50174">
    <property type="entry name" value="G_PATCH"/>
    <property type="match status" value="1"/>
</dbReference>
<evidence type="ECO:0000259" key="5">
    <source>
        <dbReference type="PROSITE" id="PS50174"/>
    </source>
</evidence>
<protein>
    <recommendedName>
        <fullName evidence="5">G-patch domain-containing protein</fullName>
    </recommendedName>
</protein>
<accession>A0A8H7V8A4</accession>
<dbReference type="GO" id="GO:0003676">
    <property type="term" value="F:nucleic acid binding"/>
    <property type="evidence" value="ECO:0007669"/>
    <property type="project" value="InterPro"/>
</dbReference>
<dbReference type="Proteomes" id="UP000603453">
    <property type="component" value="Unassembled WGS sequence"/>
</dbReference>
<evidence type="ECO:0000256" key="3">
    <source>
        <dbReference type="ARBA" id="ARBA00023242"/>
    </source>
</evidence>
<feature type="compositionally biased region" description="Basic and acidic residues" evidence="4">
    <location>
        <begin position="176"/>
        <end position="187"/>
    </location>
</feature>
<dbReference type="PANTHER" id="PTHR15818:SF2">
    <property type="entry name" value="G-PATCH DOMAIN AND KOW MOTIFS-CONTAINING PROTEIN"/>
    <property type="match status" value="1"/>
</dbReference>
<proteinExistence type="inferred from homology"/>
<comment type="similarity">
    <text evidence="2">Belongs to the SPP2 family.</text>
</comment>
<comment type="subcellular location">
    <subcellularLocation>
        <location evidence="1">Nucleus</location>
    </subcellularLocation>
</comment>
<feature type="region of interest" description="Disordered" evidence="4">
    <location>
        <begin position="209"/>
        <end position="386"/>
    </location>
</feature>
<dbReference type="Pfam" id="PF12656">
    <property type="entry name" value="G-patch_2"/>
    <property type="match status" value="1"/>
</dbReference>
<feature type="compositionally biased region" description="Basic and acidic residues" evidence="4">
    <location>
        <begin position="276"/>
        <end position="351"/>
    </location>
</feature>
<evidence type="ECO:0000313" key="6">
    <source>
        <dbReference type="EMBL" id="KAG2210905.1"/>
    </source>
</evidence>
<name>A0A8H7V8A4_9FUNG</name>
<evidence type="ECO:0000256" key="4">
    <source>
        <dbReference type="SAM" id="MobiDB-lite"/>
    </source>
</evidence>
<dbReference type="AlphaFoldDB" id="A0A8H7V8A4"/>
<dbReference type="InterPro" id="IPR000467">
    <property type="entry name" value="G_patch_dom"/>
</dbReference>
<evidence type="ECO:0000256" key="2">
    <source>
        <dbReference type="ARBA" id="ARBA00008576"/>
    </source>
</evidence>
<feature type="compositionally biased region" description="Basic and acidic residues" evidence="4">
    <location>
        <begin position="259"/>
        <end position="268"/>
    </location>
</feature>
<evidence type="ECO:0000256" key="1">
    <source>
        <dbReference type="ARBA" id="ARBA00004123"/>
    </source>
</evidence>
<dbReference type="EMBL" id="JAEPRD010000010">
    <property type="protein sequence ID" value="KAG2210905.1"/>
    <property type="molecule type" value="Genomic_DNA"/>
</dbReference>
<dbReference type="InterPro" id="IPR026822">
    <property type="entry name" value="Spp2/MOS2_G-patch"/>
</dbReference>
<feature type="region of interest" description="Disordered" evidence="4">
    <location>
        <begin position="174"/>
        <end position="193"/>
    </location>
</feature>
<dbReference type="GO" id="GO:0000398">
    <property type="term" value="P:mRNA splicing, via spliceosome"/>
    <property type="evidence" value="ECO:0007669"/>
    <property type="project" value="InterPro"/>
</dbReference>
<dbReference type="GO" id="GO:0005681">
    <property type="term" value="C:spliceosomal complex"/>
    <property type="evidence" value="ECO:0007669"/>
    <property type="project" value="TreeGrafter"/>
</dbReference>
<gene>
    <name evidence="6" type="ORF">INT47_000059</name>
</gene>
<reference evidence="6" key="1">
    <citation type="submission" date="2020-12" db="EMBL/GenBank/DDBJ databases">
        <title>Metabolic potential, ecology and presence of endohyphal bacteria is reflected in genomic diversity of Mucoromycotina.</title>
        <authorList>
            <person name="Muszewska A."/>
            <person name="Okrasinska A."/>
            <person name="Steczkiewicz K."/>
            <person name="Drgas O."/>
            <person name="Orlowska M."/>
            <person name="Perlinska-Lenart U."/>
            <person name="Aleksandrzak-Piekarczyk T."/>
            <person name="Szatraj K."/>
            <person name="Zielenkiewicz U."/>
            <person name="Pilsyk S."/>
            <person name="Malc E."/>
            <person name="Mieczkowski P."/>
            <person name="Kruszewska J.S."/>
            <person name="Biernat P."/>
            <person name="Pawlowska J."/>
        </authorList>
    </citation>
    <scope>NUCLEOTIDE SEQUENCE</scope>
    <source>
        <strain evidence="6">WA0000017839</strain>
    </source>
</reference>
<sequence length="386" mass="44715">MSKLPLQSKAFRPKFQNKRAIFGDDEDEESHVNDELVVGFEDNKIKEAVPKKEIAPLSISPLPNADWRALAKSKKELYVPARAQQQHSSNDSKPEVLLQSATSFGLQIQKKKTITNENTSEETTTIEQDTIETVEEAPKTLEERAIEALIKESLGEGEDEEDNKPKKVIHVNEASLLKDDLENRPDETTMDAYDNIPVEEFGAALLRGLGWNEGDGIGRNRKKAPAPPAPPVKQREALLGLGAKPEEVDKDNKSKHRRAAYEYKDTSLFKKISKRKHDEDSPSRDDKRRKDDRRDSRRDDRKSDRSDDKRRDRSSDRRRDRSGDRRRDRSGDRRREKSDDKRRDRSRDDSRHKRHKDDRRRDDDNDDRRSRHGSSSGSSSRRRDRY</sequence>
<organism evidence="6 7">
    <name type="scientific">Mucor saturninus</name>
    <dbReference type="NCBI Taxonomy" id="64648"/>
    <lineage>
        <taxon>Eukaryota</taxon>
        <taxon>Fungi</taxon>
        <taxon>Fungi incertae sedis</taxon>
        <taxon>Mucoromycota</taxon>
        <taxon>Mucoromycotina</taxon>
        <taxon>Mucoromycetes</taxon>
        <taxon>Mucorales</taxon>
        <taxon>Mucorineae</taxon>
        <taxon>Mucoraceae</taxon>
        <taxon>Mucor</taxon>
    </lineage>
</organism>
<dbReference type="PANTHER" id="PTHR15818">
    <property type="entry name" value="G PATCH AND KOW-CONTAINING"/>
    <property type="match status" value="1"/>
</dbReference>
<keyword evidence="3" id="KW-0539">Nucleus</keyword>